<organism evidence="2">
    <name type="scientific">Arundo donax</name>
    <name type="common">Giant reed</name>
    <name type="synonym">Donax arundinaceus</name>
    <dbReference type="NCBI Taxonomy" id="35708"/>
    <lineage>
        <taxon>Eukaryota</taxon>
        <taxon>Viridiplantae</taxon>
        <taxon>Streptophyta</taxon>
        <taxon>Embryophyta</taxon>
        <taxon>Tracheophyta</taxon>
        <taxon>Spermatophyta</taxon>
        <taxon>Magnoliopsida</taxon>
        <taxon>Liliopsida</taxon>
        <taxon>Poales</taxon>
        <taxon>Poaceae</taxon>
        <taxon>PACMAD clade</taxon>
        <taxon>Arundinoideae</taxon>
        <taxon>Arundineae</taxon>
        <taxon>Arundo</taxon>
    </lineage>
</organism>
<name>A0A0A9CG45_ARUDO</name>
<protein>
    <submittedName>
        <fullName evidence="2">Uncharacterized protein</fullName>
    </submittedName>
</protein>
<evidence type="ECO:0000256" key="1">
    <source>
        <dbReference type="SAM" id="MobiDB-lite"/>
    </source>
</evidence>
<sequence length="70" mass="7419">MFCFTLSSSSLLRADSISIAPKLANCIASSKHLPNPAARARDPHNLAPPSPAAAGRATRASGLHRQRWPT</sequence>
<dbReference type="EMBL" id="GBRH01222616">
    <property type="protein sequence ID" value="JAD75279.1"/>
    <property type="molecule type" value="Transcribed_RNA"/>
</dbReference>
<feature type="region of interest" description="Disordered" evidence="1">
    <location>
        <begin position="33"/>
        <end position="70"/>
    </location>
</feature>
<reference evidence="2" key="2">
    <citation type="journal article" date="2015" name="Data Brief">
        <title>Shoot transcriptome of the giant reed, Arundo donax.</title>
        <authorList>
            <person name="Barrero R.A."/>
            <person name="Guerrero F.D."/>
            <person name="Moolhuijzen P."/>
            <person name="Goolsby J.A."/>
            <person name="Tidwell J."/>
            <person name="Bellgard S.E."/>
            <person name="Bellgard M.I."/>
        </authorList>
    </citation>
    <scope>NUCLEOTIDE SEQUENCE</scope>
    <source>
        <tissue evidence="2">Shoot tissue taken approximately 20 cm above the soil surface</tissue>
    </source>
</reference>
<dbReference type="AlphaFoldDB" id="A0A0A9CG45"/>
<reference evidence="2" key="1">
    <citation type="submission" date="2014-09" db="EMBL/GenBank/DDBJ databases">
        <authorList>
            <person name="Magalhaes I.L.F."/>
            <person name="Oliveira U."/>
            <person name="Santos F.R."/>
            <person name="Vidigal T.H.D.A."/>
            <person name="Brescovit A.D."/>
            <person name="Santos A.J."/>
        </authorList>
    </citation>
    <scope>NUCLEOTIDE SEQUENCE</scope>
    <source>
        <tissue evidence="2">Shoot tissue taken approximately 20 cm above the soil surface</tissue>
    </source>
</reference>
<proteinExistence type="predicted"/>
<accession>A0A0A9CG45</accession>
<evidence type="ECO:0000313" key="2">
    <source>
        <dbReference type="EMBL" id="JAD75279.1"/>
    </source>
</evidence>